<organism evidence="1 2">
    <name type="scientific">Artomyces pyxidatus</name>
    <dbReference type="NCBI Taxonomy" id="48021"/>
    <lineage>
        <taxon>Eukaryota</taxon>
        <taxon>Fungi</taxon>
        <taxon>Dikarya</taxon>
        <taxon>Basidiomycota</taxon>
        <taxon>Agaricomycotina</taxon>
        <taxon>Agaricomycetes</taxon>
        <taxon>Russulales</taxon>
        <taxon>Auriscalpiaceae</taxon>
        <taxon>Artomyces</taxon>
    </lineage>
</organism>
<gene>
    <name evidence="1" type="ORF">BV25DRAFT_245903</name>
</gene>
<name>A0ACB8T7W1_9AGAM</name>
<reference evidence="1" key="2">
    <citation type="journal article" date="2022" name="New Phytol.">
        <title>Evolutionary transition to the ectomycorrhizal habit in the genomes of a hyperdiverse lineage of mushroom-forming fungi.</title>
        <authorList>
            <person name="Looney B."/>
            <person name="Miyauchi S."/>
            <person name="Morin E."/>
            <person name="Drula E."/>
            <person name="Courty P.E."/>
            <person name="Kohler A."/>
            <person name="Kuo A."/>
            <person name="LaButti K."/>
            <person name="Pangilinan J."/>
            <person name="Lipzen A."/>
            <person name="Riley R."/>
            <person name="Andreopoulos W."/>
            <person name="He G."/>
            <person name="Johnson J."/>
            <person name="Nolan M."/>
            <person name="Tritt A."/>
            <person name="Barry K.W."/>
            <person name="Grigoriev I.V."/>
            <person name="Nagy L.G."/>
            <person name="Hibbett D."/>
            <person name="Henrissat B."/>
            <person name="Matheny P.B."/>
            <person name="Labbe J."/>
            <person name="Martin F.M."/>
        </authorList>
    </citation>
    <scope>NUCLEOTIDE SEQUENCE</scope>
    <source>
        <strain evidence="1">HHB10654</strain>
    </source>
</reference>
<evidence type="ECO:0000313" key="1">
    <source>
        <dbReference type="EMBL" id="KAI0064529.1"/>
    </source>
</evidence>
<proteinExistence type="predicted"/>
<comment type="caution">
    <text evidence="1">The sequence shown here is derived from an EMBL/GenBank/DDBJ whole genome shotgun (WGS) entry which is preliminary data.</text>
</comment>
<sequence>MARKRSLKHDEPVSLKRQKSLHSSASGLFSTRRTAAELERGDVQDGVGFVEGTIYMVFPRLRQIRIKLADGGTATLLNFLQVEFAKPLLPEWTPGKRLQLAMKGGEIEFLQTAPAQHVIPVILKYSQAPLTAYLVAKSAPARKGELLGTPLSPRASGTRPSRSKMKGQDADNWFSPPPTDSDSDAVVIPLENSSRATTVSRSSPIIELPIAPILHSASKASYSPITHAKPKSKFSAEPSAPCRRPEAIARLASGRPPNVHAPRNGPLPAPSSGSASVLNASASSSTDQLAIQLQFNNATITSSARSSVAGPSVNSVAPVTSYLGNPRRLKLSRREKRKLAKLAKKHASENLQPDSVTSEHDQTAQAEVSVESVDIGDVYSGNYLPEDLQFKLGTSGMKTSASTAEDDSRDKDPLLNMTAGLRSLDGSTYTPLANLEERKISSIIAVVTSCREITTTRTGDLSQCIIVLDPSNLDEHGGILCREGAGMNVNMFTKKYERWLPSPHVGDIIVLREVKVQEFCGNKTCTGYRDRARWAVYDSKAGIVSHGDLTDVPRSERLGIYGGGILFSPFWNPSDEEVEYCKRLSEWWQAVLKARNARKGDIIQIGDEAGYAPSLAAKPKRTHSLIRDVQLGSYFDCTVEILHGHANNHAHDIYSIYVTDFTSNEGAGGVNADWCSPGIADRVLRVEMWREACKLGPKMVPGEIWSLKNVRLKPNPFGYVEGSFSEAWKASKLSLDQADRNPFLRGLLERKKDWEKDNSNQDEFPHKLFEEVDLLSFFDCTVELLHLKHSAAGSTIFVTDYTERTDIASPPSDPWVGNLAPFIVTIELRDAQSKMTQTMAIGSVYNIQHLRLSVNSTGIGNGKVIGQLKGPDRLIHQANLMTPNEHTAALLKRKEDIRQKKSKVLQIARTSLKTPMRRGFSTIKQVLDSPTCPGRFRVNARVFDFFPLRLRDCVSFRCSGCYNEIPDNTRGCLKCKDTQGEYAIVLFFALKDDHSDAEIRVVVNEDFADLAGLSPAELFADASCEETLKERLGPYIGNIPQDHEASETGEKVEAKTDLYDFTIVSSVFDESGKRAYALR</sequence>
<dbReference type="Proteomes" id="UP000814140">
    <property type="component" value="Unassembled WGS sequence"/>
</dbReference>
<reference evidence="1" key="1">
    <citation type="submission" date="2021-03" db="EMBL/GenBank/DDBJ databases">
        <authorList>
            <consortium name="DOE Joint Genome Institute"/>
            <person name="Ahrendt S."/>
            <person name="Looney B.P."/>
            <person name="Miyauchi S."/>
            <person name="Morin E."/>
            <person name="Drula E."/>
            <person name="Courty P.E."/>
            <person name="Chicoki N."/>
            <person name="Fauchery L."/>
            <person name="Kohler A."/>
            <person name="Kuo A."/>
            <person name="Labutti K."/>
            <person name="Pangilinan J."/>
            <person name="Lipzen A."/>
            <person name="Riley R."/>
            <person name="Andreopoulos W."/>
            <person name="He G."/>
            <person name="Johnson J."/>
            <person name="Barry K.W."/>
            <person name="Grigoriev I.V."/>
            <person name="Nagy L."/>
            <person name="Hibbett D."/>
            <person name="Henrissat B."/>
            <person name="Matheny P.B."/>
            <person name="Labbe J."/>
            <person name="Martin F."/>
        </authorList>
    </citation>
    <scope>NUCLEOTIDE SEQUENCE</scope>
    <source>
        <strain evidence="1">HHB10654</strain>
    </source>
</reference>
<dbReference type="EMBL" id="MU277198">
    <property type="protein sequence ID" value="KAI0064529.1"/>
    <property type="molecule type" value="Genomic_DNA"/>
</dbReference>
<evidence type="ECO:0000313" key="2">
    <source>
        <dbReference type="Proteomes" id="UP000814140"/>
    </source>
</evidence>
<keyword evidence="2" id="KW-1185">Reference proteome</keyword>
<accession>A0ACB8T7W1</accession>
<protein>
    <submittedName>
        <fullName evidence="1">Uncharacterized protein</fullName>
    </submittedName>
</protein>